<dbReference type="InterPro" id="IPR004564">
    <property type="entry name" value="OM_lipoprot_carrier_LolA-like"/>
</dbReference>
<dbReference type="Proteomes" id="UP000254958">
    <property type="component" value="Unassembled WGS sequence"/>
</dbReference>
<dbReference type="Gene3D" id="2.50.20.10">
    <property type="entry name" value="Lipoprotein localisation LolA/LolB/LppX"/>
    <property type="match status" value="1"/>
</dbReference>
<proteinExistence type="predicted"/>
<protein>
    <submittedName>
        <fullName evidence="2">Outer membrane lipoprotein-sorting protein</fullName>
    </submittedName>
</protein>
<dbReference type="AlphaFoldDB" id="A0A370FZK4"/>
<dbReference type="SUPFAM" id="SSF89392">
    <property type="entry name" value="Prokaryotic lipoproteins and lipoprotein localization factors"/>
    <property type="match status" value="1"/>
</dbReference>
<dbReference type="Pfam" id="PF03548">
    <property type="entry name" value="LolA"/>
    <property type="match status" value="1"/>
</dbReference>
<evidence type="ECO:0000313" key="2">
    <source>
        <dbReference type="EMBL" id="RDI36380.1"/>
    </source>
</evidence>
<dbReference type="InterPro" id="IPR029046">
    <property type="entry name" value="LolA/LolB/LppX"/>
</dbReference>
<keyword evidence="3" id="KW-1185">Reference proteome</keyword>
<evidence type="ECO:0000313" key="3">
    <source>
        <dbReference type="Proteomes" id="UP000254958"/>
    </source>
</evidence>
<dbReference type="PANTHER" id="PTHR35869:SF1">
    <property type="entry name" value="OUTER-MEMBRANE LIPOPROTEIN CARRIER PROTEIN"/>
    <property type="match status" value="1"/>
</dbReference>
<comment type="caution">
    <text evidence="2">The sequence shown here is derived from an EMBL/GenBank/DDBJ whole genome shotgun (WGS) entry which is preliminary data.</text>
</comment>
<dbReference type="CDD" id="cd16325">
    <property type="entry name" value="LolA"/>
    <property type="match status" value="1"/>
</dbReference>
<organism evidence="2 3">
    <name type="scientific">Gluconacetobacter liquefaciens</name>
    <name type="common">Acetobacter liquefaciens</name>
    <dbReference type="NCBI Taxonomy" id="89584"/>
    <lineage>
        <taxon>Bacteria</taxon>
        <taxon>Pseudomonadati</taxon>
        <taxon>Pseudomonadota</taxon>
        <taxon>Alphaproteobacteria</taxon>
        <taxon>Acetobacterales</taxon>
        <taxon>Acetobacteraceae</taxon>
        <taxon>Gluconacetobacter</taxon>
    </lineage>
</organism>
<gene>
    <name evidence="2" type="ORF">C7453_11047</name>
</gene>
<keyword evidence="2" id="KW-0449">Lipoprotein</keyword>
<accession>A0A370FZK4</accession>
<name>A0A370FZK4_GLULI</name>
<dbReference type="EMBL" id="QQAW01000010">
    <property type="protein sequence ID" value="RDI36380.1"/>
    <property type="molecule type" value="Genomic_DNA"/>
</dbReference>
<keyword evidence="1" id="KW-0732">Signal</keyword>
<evidence type="ECO:0000256" key="1">
    <source>
        <dbReference type="ARBA" id="ARBA00022729"/>
    </source>
</evidence>
<reference evidence="2 3" key="1">
    <citation type="submission" date="2018-07" db="EMBL/GenBank/DDBJ databases">
        <title>Genomic Encyclopedia of Type Strains, Phase IV (KMG-IV): sequencing the most valuable type-strain genomes for metagenomic binning, comparative biology and taxonomic classification.</title>
        <authorList>
            <person name="Goeker M."/>
        </authorList>
    </citation>
    <scope>NUCLEOTIDE SEQUENCE [LARGE SCALE GENOMIC DNA]</scope>
    <source>
        <strain evidence="2 3">DSM 5603</strain>
    </source>
</reference>
<sequence length="228" mass="24315">MTSCDRPGAMTRPNRLPFLPTRLATCLLGGLMAGACLPVAALHAQTAAATLSTADRGWVQRIQTYLDGITTLEAQFQQLAPDGKRATGTAWLNRPGRMRFEYDKPSPLLLVANHGQVVFNDSQLGQTTTLPLDKTPLGLLLRPGLQLSGDVTVTAFTHANGLVQVTLVRTASPGDGSLTLVFHDNPLSLRSWSVVDAQGQATQVDLFNVRLGGGPMPDGLFDTNIGDQ</sequence>
<dbReference type="PANTHER" id="PTHR35869">
    <property type="entry name" value="OUTER-MEMBRANE LIPOPROTEIN CARRIER PROTEIN"/>
    <property type="match status" value="1"/>
</dbReference>